<feature type="region of interest" description="Disordered" evidence="1">
    <location>
        <begin position="28"/>
        <end position="149"/>
    </location>
</feature>
<sequence length="149" mass="15897">MANPVSAMLVPGHHALGPVAIGADEEAGAAGQVEEGQHVAGRQRRHQHLLGIDARRVRPGQRHHRRRSRAERRHPAVERQGMGAAVAPPGKVGPGLQLPVDDGDVGRHATSSRSRWGTCGSGRRRGPGRWPWPNRPPAGRIPARAGGRA</sequence>
<proteinExistence type="predicted"/>
<feature type="compositionally biased region" description="Basic residues" evidence="1">
    <location>
        <begin position="57"/>
        <end position="72"/>
    </location>
</feature>
<dbReference type="AlphaFoldDB" id="B9TGZ0"/>
<gene>
    <name evidence="2" type="ORF">RCOM_1783510</name>
</gene>
<dbReference type="InParanoid" id="B9TGZ0"/>
<keyword evidence="3" id="KW-1185">Reference proteome</keyword>
<organism evidence="2 3">
    <name type="scientific">Ricinus communis</name>
    <name type="common">Castor bean</name>
    <dbReference type="NCBI Taxonomy" id="3988"/>
    <lineage>
        <taxon>Eukaryota</taxon>
        <taxon>Viridiplantae</taxon>
        <taxon>Streptophyta</taxon>
        <taxon>Embryophyta</taxon>
        <taxon>Tracheophyta</taxon>
        <taxon>Spermatophyta</taxon>
        <taxon>Magnoliopsida</taxon>
        <taxon>eudicotyledons</taxon>
        <taxon>Gunneridae</taxon>
        <taxon>Pentapetalae</taxon>
        <taxon>rosids</taxon>
        <taxon>fabids</taxon>
        <taxon>Malpighiales</taxon>
        <taxon>Euphorbiaceae</taxon>
        <taxon>Acalyphoideae</taxon>
        <taxon>Acalypheae</taxon>
        <taxon>Ricinus</taxon>
    </lineage>
</organism>
<protein>
    <submittedName>
        <fullName evidence="2">Uncharacterized protein</fullName>
    </submittedName>
</protein>
<reference evidence="3" key="1">
    <citation type="journal article" date="2010" name="Nat. Biotechnol.">
        <title>Draft genome sequence of the oilseed species Ricinus communis.</title>
        <authorList>
            <person name="Chan A.P."/>
            <person name="Crabtree J."/>
            <person name="Zhao Q."/>
            <person name="Lorenzi H."/>
            <person name="Orvis J."/>
            <person name="Puiu D."/>
            <person name="Melake-Berhan A."/>
            <person name="Jones K.M."/>
            <person name="Redman J."/>
            <person name="Chen G."/>
            <person name="Cahoon E.B."/>
            <person name="Gedil M."/>
            <person name="Stanke M."/>
            <person name="Haas B.J."/>
            <person name="Wortman J.R."/>
            <person name="Fraser-Liggett C.M."/>
            <person name="Ravel J."/>
            <person name="Rabinowicz P.D."/>
        </authorList>
    </citation>
    <scope>NUCLEOTIDE SEQUENCE [LARGE SCALE GENOMIC DNA]</scope>
    <source>
        <strain evidence="3">cv. Hale</strain>
    </source>
</reference>
<evidence type="ECO:0000313" key="2">
    <source>
        <dbReference type="EMBL" id="EEF24873.1"/>
    </source>
</evidence>
<evidence type="ECO:0000313" key="3">
    <source>
        <dbReference type="Proteomes" id="UP000008311"/>
    </source>
</evidence>
<dbReference type="Proteomes" id="UP000008311">
    <property type="component" value="Unassembled WGS sequence"/>
</dbReference>
<feature type="compositionally biased region" description="Low complexity" evidence="1">
    <location>
        <begin position="128"/>
        <end position="149"/>
    </location>
</feature>
<dbReference type="EMBL" id="EQ981077">
    <property type="protein sequence ID" value="EEF24873.1"/>
    <property type="molecule type" value="Genomic_DNA"/>
</dbReference>
<evidence type="ECO:0000256" key="1">
    <source>
        <dbReference type="SAM" id="MobiDB-lite"/>
    </source>
</evidence>
<name>B9TGZ0_RICCO</name>
<accession>B9TGZ0</accession>